<dbReference type="AlphaFoldDB" id="A0A4Y2K2E6"/>
<keyword evidence="2" id="KW-0808">Transferase</keyword>
<dbReference type="PANTHER" id="PTHR36688:SF1">
    <property type="entry name" value="ENDONUCLEASE_EXONUCLEASE_PHOSPHATASE DOMAIN-CONTAINING PROTEIN"/>
    <property type="match status" value="1"/>
</dbReference>
<name>A0A4Y2K2E6_ARAVE</name>
<reference evidence="2 3" key="1">
    <citation type="journal article" date="2019" name="Sci. Rep.">
        <title>Orb-weaving spider Araneus ventricosus genome elucidates the spidroin gene catalogue.</title>
        <authorList>
            <person name="Kono N."/>
            <person name="Nakamura H."/>
            <person name="Ohtoshi R."/>
            <person name="Moran D.A.P."/>
            <person name="Shinohara A."/>
            <person name="Yoshida Y."/>
            <person name="Fujiwara M."/>
            <person name="Mori M."/>
            <person name="Tomita M."/>
            <person name="Arakawa K."/>
        </authorList>
    </citation>
    <scope>NUCLEOTIDE SEQUENCE [LARGE SCALE GENOMIC DNA]</scope>
</reference>
<dbReference type="Proteomes" id="UP000499080">
    <property type="component" value="Unassembled WGS sequence"/>
</dbReference>
<keyword evidence="3" id="KW-1185">Reference proteome</keyword>
<accession>A0A4Y2K2E6</accession>
<dbReference type="EMBL" id="BGPR01004108">
    <property type="protein sequence ID" value="GBM95998.1"/>
    <property type="molecule type" value="Genomic_DNA"/>
</dbReference>
<comment type="caution">
    <text evidence="2">The sequence shown here is derived from an EMBL/GenBank/DDBJ whole genome shotgun (WGS) entry which is preliminary data.</text>
</comment>
<proteinExistence type="predicted"/>
<dbReference type="GO" id="GO:0003964">
    <property type="term" value="F:RNA-directed DNA polymerase activity"/>
    <property type="evidence" value="ECO:0007669"/>
    <property type="project" value="UniProtKB-KW"/>
</dbReference>
<dbReference type="InterPro" id="IPR000477">
    <property type="entry name" value="RT_dom"/>
</dbReference>
<dbReference type="InterPro" id="IPR052560">
    <property type="entry name" value="RdDP_mobile_element"/>
</dbReference>
<dbReference type="SUPFAM" id="SSF56672">
    <property type="entry name" value="DNA/RNA polymerases"/>
    <property type="match status" value="1"/>
</dbReference>
<evidence type="ECO:0000313" key="3">
    <source>
        <dbReference type="Proteomes" id="UP000499080"/>
    </source>
</evidence>
<sequence length="222" mass="25316">MIKNLPIRVILRITFLINCILKFCYFPKSWKTAVVVPIYKQGKNAQIPDSYRPISLLSSLSKLAETIILNRLEAETENKLIPFQFGFRKGLSTKEQLIRMTEHIREGFNNHADTAAVFIDISKAFDRVWIDSLIYKMYKLGIPIQLTLLIQSYLKNKNFTVRVGKELSAPRTTEAGVVQGSRLGLHCFNIFINDICQMPNTQLALFADDTAIMCTGQIKPLM</sequence>
<feature type="domain" description="Reverse transcriptase" evidence="1">
    <location>
        <begin position="19"/>
        <end position="222"/>
    </location>
</feature>
<dbReference type="CDD" id="cd01650">
    <property type="entry name" value="RT_nLTR_like"/>
    <property type="match status" value="1"/>
</dbReference>
<evidence type="ECO:0000259" key="1">
    <source>
        <dbReference type="PROSITE" id="PS50878"/>
    </source>
</evidence>
<dbReference type="OrthoDB" id="6433969at2759"/>
<dbReference type="PANTHER" id="PTHR36688">
    <property type="entry name" value="ENDO/EXONUCLEASE/PHOSPHATASE DOMAIN-CONTAINING PROTEIN"/>
    <property type="match status" value="1"/>
</dbReference>
<protein>
    <submittedName>
        <fullName evidence="2">Putative RNA-directed DNA polymerase from transposon BS</fullName>
    </submittedName>
</protein>
<dbReference type="Pfam" id="PF00078">
    <property type="entry name" value="RVT_1"/>
    <property type="match status" value="1"/>
</dbReference>
<gene>
    <name evidence="2" type="primary">RTase_64</name>
    <name evidence="2" type="ORF">AVEN_271385_1</name>
</gene>
<dbReference type="InterPro" id="IPR043502">
    <property type="entry name" value="DNA/RNA_pol_sf"/>
</dbReference>
<dbReference type="PROSITE" id="PS50878">
    <property type="entry name" value="RT_POL"/>
    <property type="match status" value="1"/>
</dbReference>
<keyword evidence="2" id="KW-0548">Nucleotidyltransferase</keyword>
<keyword evidence="2" id="KW-0695">RNA-directed DNA polymerase</keyword>
<organism evidence="2 3">
    <name type="scientific">Araneus ventricosus</name>
    <name type="common">Orbweaver spider</name>
    <name type="synonym">Epeira ventricosa</name>
    <dbReference type="NCBI Taxonomy" id="182803"/>
    <lineage>
        <taxon>Eukaryota</taxon>
        <taxon>Metazoa</taxon>
        <taxon>Ecdysozoa</taxon>
        <taxon>Arthropoda</taxon>
        <taxon>Chelicerata</taxon>
        <taxon>Arachnida</taxon>
        <taxon>Araneae</taxon>
        <taxon>Araneomorphae</taxon>
        <taxon>Entelegynae</taxon>
        <taxon>Araneoidea</taxon>
        <taxon>Araneidae</taxon>
        <taxon>Araneus</taxon>
    </lineage>
</organism>
<evidence type="ECO:0000313" key="2">
    <source>
        <dbReference type="EMBL" id="GBM95998.1"/>
    </source>
</evidence>